<feature type="domain" description="Carbohydrate-binding" evidence="1">
    <location>
        <begin position="64"/>
        <end position="165"/>
    </location>
</feature>
<dbReference type="SUPFAM" id="SSF49344">
    <property type="entry name" value="CBD9-like"/>
    <property type="match status" value="1"/>
</dbReference>
<proteinExistence type="predicted"/>
<dbReference type="PANTHER" id="PTHR35532">
    <property type="entry name" value="SIMILAR TO POLYHYDROXYALKANOATE DEPOLYMERASE"/>
    <property type="match status" value="1"/>
</dbReference>
<evidence type="ECO:0000313" key="3">
    <source>
        <dbReference type="Proteomes" id="UP001172082"/>
    </source>
</evidence>
<dbReference type="Pfam" id="PF06452">
    <property type="entry name" value="CBM9_1"/>
    <property type="match status" value="1"/>
</dbReference>
<comment type="caution">
    <text evidence="2">The sequence shown here is derived from an EMBL/GenBank/DDBJ whole genome shotgun (WGS) entry which is preliminary data.</text>
</comment>
<accession>A0ABT8KI69</accession>
<organism evidence="2 3">
    <name type="scientific">Splendidivirga corallicola</name>
    <dbReference type="NCBI Taxonomy" id="3051826"/>
    <lineage>
        <taxon>Bacteria</taxon>
        <taxon>Pseudomonadati</taxon>
        <taxon>Bacteroidota</taxon>
        <taxon>Cytophagia</taxon>
        <taxon>Cytophagales</taxon>
        <taxon>Splendidivirgaceae</taxon>
        <taxon>Splendidivirga</taxon>
    </lineage>
</organism>
<dbReference type="Proteomes" id="UP001172082">
    <property type="component" value="Unassembled WGS sequence"/>
</dbReference>
<reference evidence="2" key="1">
    <citation type="submission" date="2023-06" db="EMBL/GenBank/DDBJ databases">
        <title>Genomic of Parafulvivirga corallium.</title>
        <authorList>
            <person name="Wang G."/>
        </authorList>
    </citation>
    <scope>NUCLEOTIDE SEQUENCE</scope>
    <source>
        <strain evidence="2">BMA10</strain>
    </source>
</reference>
<dbReference type="PANTHER" id="PTHR35532:SF5">
    <property type="entry name" value="CARBOHYDRATE-BINDING DOMAIN-CONTAINING PROTEIN"/>
    <property type="match status" value="1"/>
</dbReference>
<protein>
    <submittedName>
        <fullName evidence="2">Carbohydrate-binding family 9-like protein</fullName>
    </submittedName>
</protein>
<dbReference type="EMBL" id="JAUJEA010000001">
    <property type="protein sequence ID" value="MDN5200412.1"/>
    <property type="molecule type" value="Genomic_DNA"/>
</dbReference>
<dbReference type="CDD" id="cd09620">
    <property type="entry name" value="CBM9_like_3"/>
    <property type="match status" value="1"/>
</dbReference>
<keyword evidence="3" id="KW-1185">Reference proteome</keyword>
<gene>
    <name evidence="2" type="ORF">QQ008_03545</name>
</gene>
<dbReference type="InterPro" id="IPR010502">
    <property type="entry name" value="Carb-bd_dom_fam9"/>
</dbReference>
<name>A0ABT8KI69_9BACT</name>
<evidence type="ECO:0000313" key="2">
    <source>
        <dbReference type="EMBL" id="MDN5200412.1"/>
    </source>
</evidence>
<dbReference type="Gene3D" id="2.60.40.1190">
    <property type="match status" value="1"/>
</dbReference>
<sequence>MVKWSYLSLVFQLNFSALVFSNIPLDVQREFHKHFISFGDTIESENISIPKHYVCFRTNNKIKIDGEINEQDWNLAPWTEDFQDIEGDVKPKPRFRTRAKLLWDHKYLYIAAELEEPHIWATLKKDESIIYHDNDFEVFIDPDGDTHQYYELEVNAYGTKWDLMLPKPYKDGGYPINSWEITGLKVGVKLYGTLNKPDDTDDKWTIELALPWKVLKESAPGKRPPRDGDQWKLNFSRVQWDVNIENNEYVKKKDPTTGRLLPENNWVWSPQGIINMHYPEMWGLIQFSKSAVGTNPKVFVDNSNESIKLKLREIYNKQKRYRRKHGSYSSSAEELNLSKSLMSLKPEIKTTASMFEAVCYDQNTGIRWHIRSDGKIWRE</sequence>
<evidence type="ECO:0000259" key="1">
    <source>
        <dbReference type="Pfam" id="PF06452"/>
    </source>
</evidence>
<dbReference type="RefSeq" id="WP_346750437.1">
    <property type="nucleotide sequence ID" value="NZ_JAUJEA010000001.1"/>
</dbReference>